<dbReference type="InterPro" id="IPR012340">
    <property type="entry name" value="NA-bd_OB-fold"/>
</dbReference>
<comment type="catalytic activity">
    <reaction evidence="14 15">
        <text>tRNA(Phe) + L-phenylalanine + ATP = L-phenylalanyl-tRNA(Phe) + AMP + diphosphate + H(+)</text>
        <dbReference type="Rhea" id="RHEA:19413"/>
        <dbReference type="Rhea" id="RHEA-COMP:9668"/>
        <dbReference type="Rhea" id="RHEA-COMP:9699"/>
        <dbReference type="ChEBI" id="CHEBI:15378"/>
        <dbReference type="ChEBI" id="CHEBI:30616"/>
        <dbReference type="ChEBI" id="CHEBI:33019"/>
        <dbReference type="ChEBI" id="CHEBI:58095"/>
        <dbReference type="ChEBI" id="CHEBI:78442"/>
        <dbReference type="ChEBI" id="CHEBI:78531"/>
        <dbReference type="ChEBI" id="CHEBI:456215"/>
        <dbReference type="EC" id="6.1.1.20"/>
    </reaction>
</comment>
<keyword evidence="4 15" id="KW-0963">Cytoplasm</keyword>
<keyword evidence="21" id="KW-1185">Reference proteome</keyword>
<keyword evidence="12 15" id="KW-0648">Protein biosynthesis</keyword>
<evidence type="ECO:0000256" key="9">
    <source>
        <dbReference type="ARBA" id="ARBA00022840"/>
    </source>
</evidence>
<dbReference type="Gene3D" id="3.50.40.10">
    <property type="entry name" value="Phenylalanyl-trna Synthetase, Chain B, domain 3"/>
    <property type="match status" value="1"/>
</dbReference>
<feature type="binding site" evidence="15">
    <location>
        <position position="483"/>
    </location>
    <ligand>
        <name>Mg(2+)</name>
        <dbReference type="ChEBI" id="CHEBI:18420"/>
        <note>shared with alpha subunit</note>
    </ligand>
</feature>
<dbReference type="InterPro" id="IPR004532">
    <property type="entry name" value="Phe-tRNA-ligase_IIc_bsu_bact"/>
</dbReference>
<organism evidence="20 21">
    <name type="scientific">Candidatus Phytoplasma meliae</name>
    <dbReference type="NCBI Taxonomy" id="1848402"/>
    <lineage>
        <taxon>Bacteria</taxon>
        <taxon>Bacillati</taxon>
        <taxon>Mycoplasmatota</taxon>
        <taxon>Mollicutes</taxon>
        <taxon>Acholeplasmatales</taxon>
        <taxon>Acholeplasmataceae</taxon>
        <taxon>Candidatus Phytoplasma</taxon>
        <taxon>16SrXIII (Mexican periwinkle virescence group)</taxon>
    </lineage>
</organism>
<evidence type="ECO:0000256" key="5">
    <source>
        <dbReference type="ARBA" id="ARBA00022555"/>
    </source>
</evidence>
<dbReference type="HAMAP" id="MF_00283">
    <property type="entry name" value="Phe_tRNA_synth_beta1"/>
    <property type="match status" value="1"/>
</dbReference>
<evidence type="ECO:0000256" key="10">
    <source>
        <dbReference type="ARBA" id="ARBA00022842"/>
    </source>
</evidence>
<name>A0ABS5CXL4_9MOLU</name>
<dbReference type="SMART" id="SM00873">
    <property type="entry name" value="B3_4"/>
    <property type="match status" value="1"/>
</dbReference>
<keyword evidence="6 15" id="KW-0436">Ligase</keyword>
<keyword evidence="10 15" id="KW-0460">Magnesium</keyword>
<dbReference type="Gene3D" id="2.40.50.140">
    <property type="entry name" value="Nucleic acid-binding proteins"/>
    <property type="match status" value="1"/>
</dbReference>
<keyword evidence="5 16" id="KW-0820">tRNA-binding</keyword>
<dbReference type="Pfam" id="PF03483">
    <property type="entry name" value="B3_4"/>
    <property type="match status" value="1"/>
</dbReference>
<dbReference type="Pfam" id="PF01588">
    <property type="entry name" value="tRNA_bind"/>
    <property type="match status" value="1"/>
</dbReference>
<dbReference type="Proteomes" id="UP001195571">
    <property type="component" value="Unassembled WGS sequence"/>
</dbReference>
<dbReference type="PROSITE" id="PS51447">
    <property type="entry name" value="FDX_ACB"/>
    <property type="match status" value="1"/>
</dbReference>
<comment type="caution">
    <text evidence="15">Lacks conserved residue(s) required for the propagation of feature annotation.</text>
</comment>
<dbReference type="NCBIfam" id="TIGR00472">
    <property type="entry name" value="pheT_bact"/>
    <property type="match status" value="1"/>
</dbReference>
<dbReference type="Gene3D" id="3.30.930.10">
    <property type="entry name" value="Bira Bifunctional Protein, Domain 2"/>
    <property type="match status" value="1"/>
</dbReference>
<evidence type="ECO:0000256" key="8">
    <source>
        <dbReference type="ARBA" id="ARBA00022741"/>
    </source>
</evidence>
<keyword evidence="9 15" id="KW-0067">ATP-binding</keyword>
<comment type="similarity">
    <text evidence="2 15">Belongs to the phenylalanyl-tRNA synthetase beta subunit family. Type 1 subfamily.</text>
</comment>
<evidence type="ECO:0000259" key="19">
    <source>
        <dbReference type="PROSITE" id="PS51483"/>
    </source>
</evidence>
<feature type="binding site" evidence="15">
    <location>
        <position position="473"/>
    </location>
    <ligand>
        <name>Mg(2+)</name>
        <dbReference type="ChEBI" id="CHEBI:18420"/>
        <note>shared with alpha subunit</note>
    </ligand>
</feature>
<keyword evidence="7 15" id="KW-0479">Metal-binding</keyword>
<dbReference type="PROSITE" id="PS50886">
    <property type="entry name" value="TRBD"/>
    <property type="match status" value="1"/>
</dbReference>
<evidence type="ECO:0000256" key="2">
    <source>
        <dbReference type="ARBA" id="ARBA00008653"/>
    </source>
</evidence>
<reference evidence="20" key="1">
    <citation type="submission" date="2021-04" db="EMBL/GenBank/DDBJ databases">
        <title>Genomic features of Candidatus Phytoplasma meliae isolate ChTYXIII (1SrXIII-G).</title>
        <authorList>
            <person name="Fernandez F.D."/>
            <person name="Conci L.R."/>
        </authorList>
    </citation>
    <scope>NUCLEOTIDE SEQUENCE [LARGE SCALE GENOMIC DNA]</scope>
    <source>
        <strain evidence="20">ChTYXIII-Mo</strain>
    </source>
</reference>
<dbReference type="SMART" id="SM00896">
    <property type="entry name" value="FDX-ACB"/>
    <property type="match status" value="1"/>
</dbReference>
<dbReference type="InterPro" id="IPR036690">
    <property type="entry name" value="Fdx_antiC-bd_sf"/>
</dbReference>
<comment type="subunit">
    <text evidence="3 15">Tetramer of two alpha and two beta subunits.</text>
</comment>
<dbReference type="SUPFAM" id="SSF54991">
    <property type="entry name" value="Anticodon-binding domain of PheRS"/>
    <property type="match status" value="1"/>
</dbReference>
<evidence type="ECO:0000313" key="20">
    <source>
        <dbReference type="EMBL" id="MBP5835720.1"/>
    </source>
</evidence>
<dbReference type="Pfam" id="PF17759">
    <property type="entry name" value="tRNA_synthFbeta"/>
    <property type="match status" value="1"/>
</dbReference>
<dbReference type="InterPro" id="IPR045864">
    <property type="entry name" value="aa-tRNA-synth_II/BPL/LPL"/>
</dbReference>
<dbReference type="CDD" id="cd02796">
    <property type="entry name" value="tRNA_bind_bactPheRS"/>
    <property type="match status" value="1"/>
</dbReference>
<dbReference type="SUPFAM" id="SSF50249">
    <property type="entry name" value="Nucleic acid-binding proteins"/>
    <property type="match status" value="1"/>
</dbReference>
<comment type="subcellular location">
    <subcellularLocation>
        <location evidence="1 15">Cytoplasm</location>
    </subcellularLocation>
</comment>
<keyword evidence="13 15" id="KW-0030">Aminoacyl-tRNA synthetase</keyword>
<dbReference type="EC" id="6.1.1.20" evidence="15"/>
<protein>
    <recommendedName>
        <fullName evidence="15">Phenylalanine--tRNA ligase beta subunit</fullName>
        <ecNumber evidence="15">6.1.1.20</ecNumber>
    </recommendedName>
    <alternativeName>
        <fullName evidence="15">Phenylalanyl-tRNA synthetase beta subunit</fullName>
        <shortName evidence="15">PheRS</shortName>
    </alternativeName>
</protein>
<accession>A0ABS5CXL4</accession>
<sequence length="808" mass="91247">MKIIENILKQYLPKIPHHDQLFNLTNNYICEVKTCTQLSENTNLIVGKILNYQKIPNSKKLNLVTVDIGTKIVKIVCGATNLVNNRKVIVASEGSFLEGMQTTIKNKSICGVFSEGMLCALDELGLDPKILTPEEQTGIYLFDDPNDEIILGQNALIPLGLAGFILELGITPNRADLLSYVGFVKDLEAVVKSHPSQEYQIKSNSKKALSLHQMFPKKLLPESPLKVTIESDVCYEYNACILENITIKPSPLWLRNTLLKSGVNPINNVVDITNLILLEYGIPLHAFDSKNIKEIKVRQGLKDEEITTFNQNTYRLEESDLVITDGQNAIALAGIIGLSSSGINNNTKSIILEAAYFIPETIIKTTQKLKIKTESSLRFERGIDPNLIPLALQKACSLLISLADAKITSQPVQQKKQELKAKPITLHLDYVQQKTGISFSLSQIKEWLLNLNYQIISQKNDILEVAPPLSRYDVRIKENIIADLIRLYGCNKTTTGVAPLLSSQQNKMTLQQKNLRALKKLLINLGFYETITYSLISQEMFNAFHYQKEHLAIINPLSQDKVILRQSLLSGLAEVLSYHHKRQTFDNAFFEIGKVYYPQEEILTLGLALSGDFLNSGWLKQNITSSFFVLKGVVEQISAFLGINLTYQKSSSNLNLHPNIQANLLYNNEIIGIIGKTHPQFNEKHHLKDSFLCEFLLTKPILTQTPTTLYQPISKFPVITRDLAFFINQKYSFEHVIQTINKNSSLDLINCELFDVYQATTSNQDKIRSLGLRLSFSNPNKNLDKTTIDQKMQTIIQTLMKKYQIQIR</sequence>
<dbReference type="Pfam" id="PF03147">
    <property type="entry name" value="FDX-ACB"/>
    <property type="match status" value="1"/>
</dbReference>
<evidence type="ECO:0000256" key="11">
    <source>
        <dbReference type="ARBA" id="ARBA00022884"/>
    </source>
</evidence>
<comment type="caution">
    <text evidence="20">The sequence shown here is derived from an EMBL/GenBank/DDBJ whole genome shotgun (WGS) entry which is preliminary data.</text>
</comment>
<evidence type="ECO:0000259" key="18">
    <source>
        <dbReference type="PROSITE" id="PS51447"/>
    </source>
</evidence>
<keyword evidence="11 16" id="KW-0694">RNA-binding</keyword>
<keyword evidence="8 15" id="KW-0547">Nucleotide-binding</keyword>
<dbReference type="InterPro" id="IPR041616">
    <property type="entry name" value="PheRS_beta_core"/>
</dbReference>
<evidence type="ECO:0000313" key="21">
    <source>
        <dbReference type="Proteomes" id="UP001195571"/>
    </source>
</evidence>
<evidence type="ECO:0000256" key="1">
    <source>
        <dbReference type="ARBA" id="ARBA00004496"/>
    </source>
</evidence>
<dbReference type="Pfam" id="PF03484">
    <property type="entry name" value="B5"/>
    <property type="match status" value="1"/>
</dbReference>
<dbReference type="EMBL" id="JACAOD020000001">
    <property type="protein sequence ID" value="MBP5835720.1"/>
    <property type="molecule type" value="Genomic_DNA"/>
</dbReference>
<dbReference type="SMART" id="SM00874">
    <property type="entry name" value="B5"/>
    <property type="match status" value="1"/>
</dbReference>
<feature type="domain" description="FDX-ACB" evidence="18">
    <location>
        <begin position="714"/>
        <end position="808"/>
    </location>
</feature>
<dbReference type="SUPFAM" id="SSF55681">
    <property type="entry name" value="Class II aaRS and biotin synthetases"/>
    <property type="match status" value="1"/>
</dbReference>
<evidence type="ECO:0000256" key="14">
    <source>
        <dbReference type="ARBA" id="ARBA00049255"/>
    </source>
</evidence>
<evidence type="ECO:0000256" key="6">
    <source>
        <dbReference type="ARBA" id="ARBA00022598"/>
    </source>
</evidence>
<dbReference type="InterPro" id="IPR005146">
    <property type="entry name" value="B3/B4_tRNA-bd"/>
</dbReference>
<dbReference type="SUPFAM" id="SSF56037">
    <property type="entry name" value="PheT/TilS domain"/>
    <property type="match status" value="1"/>
</dbReference>
<dbReference type="RefSeq" id="WP_203551981.1">
    <property type="nucleotide sequence ID" value="NZ_JACAOD020000001.1"/>
</dbReference>
<evidence type="ECO:0000256" key="15">
    <source>
        <dbReference type="HAMAP-Rule" id="MF_00283"/>
    </source>
</evidence>
<feature type="domain" description="B5" evidence="19">
    <location>
        <begin position="419"/>
        <end position="495"/>
    </location>
</feature>
<gene>
    <name evidence="15" type="primary">pheT</name>
    <name evidence="20" type="ORF">CHTY_000540</name>
</gene>
<evidence type="ECO:0000256" key="13">
    <source>
        <dbReference type="ARBA" id="ARBA00023146"/>
    </source>
</evidence>
<dbReference type="InterPro" id="IPR020825">
    <property type="entry name" value="Phe-tRNA_synthase-like_B3/B4"/>
</dbReference>
<proteinExistence type="inferred from homology"/>
<evidence type="ECO:0000256" key="4">
    <source>
        <dbReference type="ARBA" id="ARBA00022490"/>
    </source>
</evidence>
<dbReference type="PANTHER" id="PTHR10947">
    <property type="entry name" value="PHENYLALANYL-TRNA SYNTHETASE BETA CHAIN AND LEUCINE-RICH REPEAT-CONTAINING PROTEIN 47"/>
    <property type="match status" value="1"/>
</dbReference>
<dbReference type="PANTHER" id="PTHR10947:SF0">
    <property type="entry name" value="PHENYLALANINE--TRNA LIGASE BETA SUBUNIT"/>
    <property type="match status" value="1"/>
</dbReference>
<dbReference type="Gene3D" id="3.30.56.10">
    <property type="match status" value="2"/>
</dbReference>
<comment type="cofactor">
    <cofactor evidence="15">
        <name>Mg(2+)</name>
        <dbReference type="ChEBI" id="CHEBI:18420"/>
    </cofactor>
    <text evidence="15">Binds 2 magnesium ions per tetramer.</text>
</comment>
<evidence type="ECO:0000256" key="16">
    <source>
        <dbReference type="PROSITE-ProRule" id="PRU00209"/>
    </source>
</evidence>
<evidence type="ECO:0000256" key="7">
    <source>
        <dbReference type="ARBA" id="ARBA00022723"/>
    </source>
</evidence>
<evidence type="ECO:0000256" key="12">
    <source>
        <dbReference type="ARBA" id="ARBA00022917"/>
    </source>
</evidence>
<dbReference type="InterPro" id="IPR005121">
    <property type="entry name" value="Fdx_antiC-bd"/>
</dbReference>
<dbReference type="InterPro" id="IPR045060">
    <property type="entry name" value="Phe-tRNA-ligase_IIc_bsu"/>
</dbReference>
<dbReference type="CDD" id="cd00769">
    <property type="entry name" value="PheRS_beta_core"/>
    <property type="match status" value="1"/>
</dbReference>
<dbReference type="InterPro" id="IPR005147">
    <property type="entry name" value="tRNA_synthase_B5-dom"/>
</dbReference>
<evidence type="ECO:0000259" key="17">
    <source>
        <dbReference type="PROSITE" id="PS50886"/>
    </source>
</evidence>
<evidence type="ECO:0000256" key="3">
    <source>
        <dbReference type="ARBA" id="ARBA00011209"/>
    </source>
</evidence>
<dbReference type="Gene3D" id="3.30.70.380">
    <property type="entry name" value="Ferrodoxin-fold anticodon-binding domain"/>
    <property type="match status" value="1"/>
</dbReference>
<dbReference type="InterPro" id="IPR009061">
    <property type="entry name" value="DNA-bd_dom_put_sf"/>
</dbReference>
<dbReference type="SUPFAM" id="SSF46955">
    <property type="entry name" value="Putative DNA-binding domain"/>
    <property type="match status" value="1"/>
</dbReference>
<dbReference type="InterPro" id="IPR033714">
    <property type="entry name" value="tRNA_bind_bactPheRS"/>
</dbReference>
<dbReference type="PROSITE" id="PS51483">
    <property type="entry name" value="B5"/>
    <property type="match status" value="1"/>
</dbReference>
<feature type="domain" description="TRNA-binding" evidence="17">
    <location>
        <begin position="38"/>
        <end position="156"/>
    </location>
</feature>
<dbReference type="GO" id="GO:0004826">
    <property type="term" value="F:phenylalanine-tRNA ligase activity"/>
    <property type="evidence" value="ECO:0007669"/>
    <property type="project" value="UniProtKB-EC"/>
</dbReference>
<dbReference type="InterPro" id="IPR002547">
    <property type="entry name" value="tRNA-bd_dom"/>
</dbReference>